<proteinExistence type="predicted"/>
<accession>A0A6I4T1X7</accession>
<evidence type="ECO:0000313" key="1">
    <source>
        <dbReference type="EMBL" id="MXO64967.1"/>
    </source>
</evidence>
<dbReference type="RefSeq" id="WP_160735422.1">
    <property type="nucleotide sequence ID" value="NZ_WTYT01000002.1"/>
</dbReference>
<evidence type="ECO:0000313" key="2">
    <source>
        <dbReference type="Proteomes" id="UP000438476"/>
    </source>
</evidence>
<name>A0A6I4T1X7_9SPHN</name>
<dbReference type="AlphaFoldDB" id="A0A6I4T1X7"/>
<dbReference type="EMBL" id="WTYT01000002">
    <property type="protein sequence ID" value="MXO64967.1"/>
    <property type="molecule type" value="Genomic_DNA"/>
</dbReference>
<dbReference type="Proteomes" id="UP000438476">
    <property type="component" value="Unassembled WGS sequence"/>
</dbReference>
<dbReference type="OrthoDB" id="7594920at2"/>
<sequence>MGGELIYQTHDGQASVGCSIFADRADIRHQLQEDCDSAGLSVSHSGPLSSLREMLGARLGEIIFIDCPEIDAMRLASLAEMDMYAQRSGARLLISTSLAALNDVFACVDQSDPQMLVEAGRAERIVAMGQALADWRMSGVREWSEHDRMTLLRLSEEVTGLAQRLDQFGLPAPQADHTNSAFSFGEAEAGKKAGRAQRPALPDARLVRQIIQQRQARARFFDAGLFADPAWDMLLDLTAARVEHQRVSVTSLCIAADVPPTTALRWISQMTESGWLQRVADDQDKRRAFIDLSDKAADAMACYFADQQIGGSLI</sequence>
<keyword evidence="1" id="KW-0238">DNA-binding</keyword>
<gene>
    <name evidence="1" type="ORF">GRI91_04300</name>
</gene>
<organism evidence="1 2">
    <name type="scientific">Altericroceibacterium endophyticum</name>
    <dbReference type="NCBI Taxonomy" id="1808508"/>
    <lineage>
        <taxon>Bacteria</taxon>
        <taxon>Pseudomonadati</taxon>
        <taxon>Pseudomonadota</taxon>
        <taxon>Alphaproteobacteria</taxon>
        <taxon>Sphingomonadales</taxon>
        <taxon>Erythrobacteraceae</taxon>
        <taxon>Altericroceibacterium</taxon>
    </lineage>
</organism>
<comment type="caution">
    <text evidence="1">The sequence shown here is derived from an EMBL/GenBank/DDBJ whole genome shotgun (WGS) entry which is preliminary data.</text>
</comment>
<protein>
    <submittedName>
        <fullName evidence="1">Winged helix DNA-binding protein</fullName>
    </submittedName>
</protein>
<dbReference type="Gene3D" id="1.10.10.10">
    <property type="entry name" value="Winged helix-like DNA-binding domain superfamily/Winged helix DNA-binding domain"/>
    <property type="match status" value="1"/>
</dbReference>
<keyword evidence="2" id="KW-1185">Reference proteome</keyword>
<reference evidence="1 2" key="1">
    <citation type="submission" date="2019-12" db="EMBL/GenBank/DDBJ databases">
        <title>Genomic-based taxomic classification of the family Erythrobacteraceae.</title>
        <authorList>
            <person name="Xu L."/>
        </authorList>
    </citation>
    <scope>NUCLEOTIDE SEQUENCE [LARGE SCALE GENOMIC DNA]</scope>
    <source>
        <strain evidence="1 2">LMG 29518</strain>
    </source>
</reference>
<dbReference type="GO" id="GO:0003677">
    <property type="term" value="F:DNA binding"/>
    <property type="evidence" value="ECO:0007669"/>
    <property type="project" value="UniProtKB-KW"/>
</dbReference>
<dbReference type="InterPro" id="IPR036390">
    <property type="entry name" value="WH_DNA-bd_sf"/>
</dbReference>
<dbReference type="InterPro" id="IPR036388">
    <property type="entry name" value="WH-like_DNA-bd_sf"/>
</dbReference>
<dbReference type="SUPFAM" id="SSF46785">
    <property type="entry name" value="Winged helix' DNA-binding domain"/>
    <property type="match status" value="1"/>
</dbReference>
<dbReference type="GO" id="GO:0003700">
    <property type="term" value="F:DNA-binding transcription factor activity"/>
    <property type="evidence" value="ECO:0007669"/>
    <property type="project" value="InterPro"/>
</dbReference>